<proteinExistence type="predicted"/>
<keyword evidence="2" id="KW-0808">Transferase</keyword>
<dbReference type="Proteomes" id="UP000199438">
    <property type="component" value="Unassembled WGS sequence"/>
</dbReference>
<accession>A0A1I1KZD0</accession>
<dbReference type="PANTHER" id="PTHR45947:SF3">
    <property type="entry name" value="SULFOQUINOVOSYL TRANSFERASE SQD2"/>
    <property type="match status" value="1"/>
</dbReference>
<feature type="domain" description="Glycosyl transferase family 1" evidence="1">
    <location>
        <begin position="180"/>
        <end position="341"/>
    </location>
</feature>
<dbReference type="PANTHER" id="PTHR45947">
    <property type="entry name" value="SULFOQUINOVOSYL TRANSFERASE SQD2"/>
    <property type="match status" value="1"/>
</dbReference>
<dbReference type="GO" id="GO:0016757">
    <property type="term" value="F:glycosyltransferase activity"/>
    <property type="evidence" value="ECO:0007669"/>
    <property type="project" value="InterPro"/>
</dbReference>
<keyword evidence="3" id="KW-1185">Reference proteome</keyword>
<protein>
    <submittedName>
        <fullName evidence="2">Glycosyltransferase involved in cell wall bisynthesis</fullName>
    </submittedName>
</protein>
<organism evidence="2 3">
    <name type="scientific">Zunongwangia mangrovi</name>
    <dbReference type="NCBI Taxonomy" id="1334022"/>
    <lineage>
        <taxon>Bacteria</taxon>
        <taxon>Pseudomonadati</taxon>
        <taxon>Bacteroidota</taxon>
        <taxon>Flavobacteriia</taxon>
        <taxon>Flavobacteriales</taxon>
        <taxon>Flavobacteriaceae</taxon>
        <taxon>Zunongwangia</taxon>
    </lineage>
</organism>
<reference evidence="3" key="1">
    <citation type="submission" date="2016-10" db="EMBL/GenBank/DDBJ databases">
        <authorList>
            <person name="Varghese N."/>
            <person name="Submissions S."/>
        </authorList>
    </citation>
    <scope>NUCLEOTIDE SEQUENCE [LARGE SCALE GENOMIC DNA]</scope>
    <source>
        <strain evidence="3">DSM 24499</strain>
    </source>
</reference>
<evidence type="ECO:0000259" key="1">
    <source>
        <dbReference type="Pfam" id="PF00534"/>
    </source>
</evidence>
<dbReference type="InterPro" id="IPR001296">
    <property type="entry name" value="Glyco_trans_1"/>
</dbReference>
<dbReference type="SUPFAM" id="SSF53756">
    <property type="entry name" value="UDP-Glycosyltransferase/glycogen phosphorylase"/>
    <property type="match status" value="1"/>
</dbReference>
<dbReference type="STRING" id="1334022.SAMN04487907_106134"/>
<dbReference type="Pfam" id="PF00534">
    <property type="entry name" value="Glycos_transf_1"/>
    <property type="match status" value="1"/>
</dbReference>
<gene>
    <name evidence="2" type="ORF">SAMN04487907_106134</name>
</gene>
<dbReference type="CDD" id="cd03801">
    <property type="entry name" value="GT4_PimA-like"/>
    <property type="match status" value="1"/>
</dbReference>
<dbReference type="RefSeq" id="WP_092543533.1">
    <property type="nucleotide sequence ID" value="NZ_FOKV01000006.1"/>
</dbReference>
<dbReference type="AlphaFoldDB" id="A0A1I1KZD0"/>
<sequence>MSLTILHVADIKLDPYSGMGRIAYFWKKAFEEAGHQFIHLGKENVVTKHPSEFPGKAFKIFKEKFGKKKPDVILAHEPVSGKFIGTNIPIALFSHGIEQREWNLRNTYYKKFHDEVSLRSKVLFPIWRLRNCNKGLRKANLLLLSNKEDQNYAIEKFKRNIDDITIFRNGVKEDFLTQGDLNIENKECIIGFSATWIKRKGTGLIIEASKKLLRDRIPVRWLLFGTVFPKEDILKEFPEELHPNIEIVPTFNSDEEKKLYEQCDIFILPSFFEGQSLALLQGMAAGLCCVTSDNCAQIDLIQHRVNGLLFKTGDYIDLSTQIELAIKNPKFRKKLGENARESVIDRRWSVVSKEVVNQIEKIA</sequence>
<dbReference type="InterPro" id="IPR050194">
    <property type="entry name" value="Glycosyltransferase_grp1"/>
</dbReference>
<dbReference type="Gene3D" id="3.40.50.2000">
    <property type="entry name" value="Glycogen Phosphorylase B"/>
    <property type="match status" value="2"/>
</dbReference>
<evidence type="ECO:0000313" key="3">
    <source>
        <dbReference type="Proteomes" id="UP000199438"/>
    </source>
</evidence>
<dbReference type="EMBL" id="FOKV01000006">
    <property type="protein sequence ID" value="SFC63513.1"/>
    <property type="molecule type" value="Genomic_DNA"/>
</dbReference>
<name>A0A1I1KZD0_9FLAO</name>
<dbReference type="OrthoDB" id="9811239at2"/>
<evidence type="ECO:0000313" key="2">
    <source>
        <dbReference type="EMBL" id="SFC63513.1"/>
    </source>
</evidence>